<sequence length="698" mass="78617">MLWWWRWCCIAIFLSKTISSNGVYGGSATYDGRSLIIDGQHRILFSGSIHYPRSTPQMWPSLIAKAKEGGIDVIQTYVFWNLHEPIQGQYDFSGGKDLVGFIKEIQAQGLYVCLRIGPFIESEWTYGGLPFWLHDVPGIIFRSDNEPFKYHMQRFVTHIVNFMKSQKLFASQGGPIILSQIENEYQNVEAAFHEKGPPYIRWAAAMAVGLQTGVPWVMCKQDDAPDPVINACNGLRCGETFAGPNSPNKPAIWTENWVSQYQVYGGDPTLRSAEDIAFHVALFIAKKGSYVNYYMYHGGTNFGRTASAFVTTSYYDQAPLDEYGLIRQPKWGHLKELHAAIKSCSKPLITGAYNNYSIGQEQEAHVYKVNSRECTAFLVNKDEILDRTASFQNSTFNLPRKSISILPDCKAIVFNTAKVSMGYNKRSMMTSQAFSSSGKWEEYKETIPTFEDTLFRANSLLEHMSTTKDASDYLWYTFRFQRDLADAMSVLNVSSQGHVLHAFINGAFIGSAHGSHDDPRFTLQKNVHLNKGTNNVALLSVTVGLPDSGAYLERRVAGLRKVKVQNHDFTNYSWGYQVGLLGEKLQIYTDQGSDKVKWSPYQSSSYRQLTWYKTIFDIPVGNTPVALNLGSMGKGEAWVNGNSIGRYWVSFRTSTGNPAQKWYHIPRSFLKPANNVLILLEEEEGEPLGITIDTVSIT</sequence>
<dbReference type="InterPro" id="IPR017853">
    <property type="entry name" value="GH"/>
</dbReference>
<dbReference type="GO" id="GO:0005975">
    <property type="term" value="P:carbohydrate metabolic process"/>
    <property type="evidence" value="ECO:0007669"/>
    <property type="project" value="InterPro"/>
</dbReference>
<evidence type="ECO:0000256" key="1">
    <source>
        <dbReference type="ARBA" id="ARBA00001412"/>
    </source>
</evidence>
<dbReference type="InterPro" id="IPR025300">
    <property type="entry name" value="BetaGal_jelly_roll_dom"/>
</dbReference>
<keyword evidence="5" id="KW-0052">Apoplast</keyword>
<keyword evidence="19" id="KW-1185">Reference proteome</keyword>
<evidence type="ECO:0000256" key="13">
    <source>
        <dbReference type="SAM" id="SignalP"/>
    </source>
</evidence>
<dbReference type="PROSITE" id="PS01182">
    <property type="entry name" value="GLYCOSYL_HYDROL_F35"/>
    <property type="match status" value="1"/>
</dbReference>
<dbReference type="SUPFAM" id="SSF51445">
    <property type="entry name" value="(Trans)glycosidases"/>
    <property type="match status" value="1"/>
</dbReference>
<dbReference type="FunFam" id="2.60.120.260:FF:000050">
    <property type="entry name" value="Beta-galactosidase"/>
    <property type="match status" value="1"/>
</dbReference>
<dbReference type="EC" id="3.2.1.23" evidence="4 11"/>
<dbReference type="Pfam" id="PF17834">
    <property type="entry name" value="GHD"/>
    <property type="match status" value="1"/>
</dbReference>
<accession>A0A7J7DRP4</accession>
<dbReference type="InterPro" id="IPR001944">
    <property type="entry name" value="Glycoside_Hdrlase_35"/>
</dbReference>
<keyword evidence="7 13" id="KW-0732">Signal</keyword>
<keyword evidence="9" id="KW-0325">Glycoprotein</keyword>
<evidence type="ECO:0000256" key="11">
    <source>
        <dbReference type="RuleBase" id="RU000675"/>
    </source>
</evidence>
<name>A0A7J7DRP4_TRIWF</name>
<dbReference type="SUPFAM" id="SSF49785">
    <property type="entry name" value="Galactose-binding domain-like"/>
    <property type="match status" value="2"/>
</dbReference>
<comment type="subcellular location">
    <subcellularLocation>
        <location evidence="2">Secreted</location>
        <location evidence="2">Extracellular space</location>
        <location evidence="2">Apoplast</location>
    </subcellularLocation>
</comment>
<evidence type="ECO:0000256" key="12">
    <source>
        <dbReference type="RuleBase" id="RU003679"/>
    </source>
</evidence>
<dbReference type="FunFam" id="3.20.20.80:FF:000098">
    <property type="entry name" value="Beta-galactosidase"/>
    <property type="match status" value="1"/>
</dbReference>
<evidence type="ECO:0000256" key="7">
    <source>
        <dbReference type="ARBA" id="ARBA00022729"/>
    </source>
</evidence>
<evidence type="ECO:0000259" key="15">
    <source>
        <dbReference type="Pfam" id="PF13364"/>
    </source>
</evidence>
<dbReference type="InParanoid" id="A0A7J7DRP4"/>
<feature type="domain" description="Beta-galactosidase jelly roll" evidence="15">
    <location>
        <begin position="448"/>
        <end position="539"/>
    </location>
</feature>
<comment type="catalytic activity">
    <reaction evidence="1 11">
        <text>Hydrolysis of terminal non-reducing beta-D-galactose residues in beta-D-galactosides.</text>
        <dbReference type="EC" id="3.2.1.23"/>
    </reaction>
</comment>
<evidence type="ECO:0000259" key="17">
    <source>
        <dbReference type="Pfam" id="PF21467"/>
    </source>
</evidence>
<evidence type="ECO:0000256" key="4">
    <source>
        <dbReference type="ARBA" id="ARBA00012756"/>
    </source>
</evidence>
<dbReference type="PRINTS" id="PR00742">
    <property type="entry name" value="GLHYDRLASE35"/>
</dbReference>
<dbReference type="InterPro" id="IPR041392">
    <property type="entry name" value="GHD"/>
</dbReference>
<dbReference type="GO" id="GO:0004565">
    <property type="term" value="F:beta-galactosidase activity"/>
    <property type="evidence" value="ECO:0007669"/>
    <property type="project" value="UniProtKB-EC"/>
</dbReference>
<evidence type="ECO:0000256" key="8">
    <source>
        <dbReference type="ARBA" id="ARBA00022801"/>
    </source>
</evidence>
<evidence type="ECO:0000256" key="3">
    <source>
        <dbReference type="ARBA" id="ARBA00009809"/>
    </source>
</evidence>
<keyword evidence="8 11" id="KW-0378">Hydrolase</keyword>
<keyword evidence="6" id="KW-0964">Secreted</keyword>
<dbReference type="PANTHER" id="PTHR23421">
    <property type="entry name" value="BETA-GALACTOSIDASE RELATED"/>
    <property type="match status" value="1"/>
</dbReference>
<dbReference type="InterPro" id="IPR031330">
    <property type="entry name" value="Gly_Hdrlase_35_cat"/>
</dbReference>
<evidence type="ECO:0000259" key="14">
    <source>
        <dbReference type="Pfam" id="PF01301"/>
    </source>
</evidence>
<feature type="chain" id="PRO_5029635509" description="Beta-galactosidase" evidence="13">
    <location>
        <begin position="20"/>
        <end position="698"/>
    </location>
</feature>
<dbReference type="Gene3D" id="2.60.120.260">
    <property type="entry name" value="Galactose-binding domain-like"/>
    <property type="match status" value="1"/>
</dbReference>
<dbReference type="Proteomes" id="UP000593562">
    <property type="component" value="Unassembled WGS sequence"/>
</dbReference>
<evidence type="ECO:0000256" key="6">
    <source>
        <dbReference type="ARBA" id="ARBA00022525"/>
    </source>
</evidence>
<evidence type="ECO:0000256" key="2">
    <source>
        <dbReference type="ARBA" id="ARBA00004271"/>
    </source>
</evidence>
<feature type="signal peptide" evidence="13">
    <location>
        <begin position="1"/>
        <end position="19"/>
    </location>
</feature>
<comment type="similarity">
    <text evidence="3 12">Belongs to the glycosyl hydrolase 35 family.</text>
</comment>
<protein>
    <recommendedName>
        <fullName evidence="4 11">Beta-galactosidase</fullName>
        <ecNumber evidence="4 11">3.2.1.23</ecNumber>
    </recommendedName>
</protein>
<dbReference type="InterPro" id="IPR008979">
    <property type="entry name" value="Galactose-bd-like_sf"/>
</dbReference>
<dbReference type="InterPro" id="IPR048913">
    <property type="entry name" value="BetaGal_gal-bd"/>
</dbReference>
<dbReference type="Pfam" id="PF01301">
    <property type="entry name" value="Glyco_hydro_35"/>
    <property type="match status" value="1"/>
</dbReference>
<gene>
    <name evidence="18" type="ORF">HS088_TW04G01009</name>
</gene>
<keyword evidence="10 11" id="KW-0326">Glycosidase</keyword>
<evidence type="ECO:0000259" key="16">
    <source>
        <dbReference type="Pfam" id="PF17834"/>
    </source>
</evidence>
<dbReference type="InterPro" id="IPR019801">
    <property type="entry name" value="Glyco_hydro_35_CS"/>
</dbReference>
<dbReference type="AlphaFoldDB" id="A0A7J7DRP4"/>
<dbReference type="FunFam" id="2.60.120.260:FF:000142">
    <property type="entry name" value="Beta-galactosidase"/>
    <property type="match status" value="1"/>
</dbReference>
<proteinExistence type="inferred from homology"/>
<evidence type="ECO:0000256" key="9">
    <source>
        <dbReference type="ARBA" id="ARBA00023180"/>
    </source>
</evidence>
<dbReference type="Pfam" id="PF13364">
    <property type="entry name" value="BetaGal_ABD2"/>
    <property type="match status" value="1"/>
</dbReference>
<reference evidence="18 19" key="1">
    <citation type="journal article" date="2020" name="Nat. Commun.">
        <title>Genome of Tripterygium wilfordii and identification of cytochrome P450 involved in triptolide biosynthesis.</title>
        <authorList>
            <person name="Tu L."/>
            <person name="Su P."/>
            <person name="Zhang Z."/>
            <person name="Gao L."/>
            <person name="Wang J."/>
            <person name="Hu T."/>
            <person name="Zhou J."/>
            <person name="Zhang Y."/>
            <person name="Zhao Y."/>
            <person name="Liu Y."/>
            <person name="Song Y."/>
            <person name="Tong Y."/>
            <person name="Lu Y."/>
            <person name="Yang J."/>
            <person name="Xu C."/>
            <person name="Jia M."/>
            <person name="Peters R.J."/>
            <person name="Huang L."/>
            <person name="Gao W."/>
        </authorList>
    </citation>
    <scope>NUCLEOTIDE SEQUENCE [LARGE SCALE GENOMIC DNA]</scope>
    <source>
        <strain evidence="19">cv. XIE 37</strain>
        <tissue evidence="18">Leaf</tissue>
    </source>
</reference>
<evidence type="ECO:0000313" key="18">
    <source>
        <dbReference type="EMBL" id="KAF5749048.1"/>
    </source>
</evidence>
<evidence type="ECO:0000256" key="5">
    <source>
        <dbReference type="ARBA" id="ARBA00022523"/>
    </source>
</evidence>
<feature type="domain" description="Beta-galactosidase galactose-binding" evidence="17">
    <location>
        <begin position="609"/>
        <end position="675"/>
    </location>
</feature>
<feature type="domain" description="Beta-galactosidase beta-sandwich" evidence="16">
    <location>
        <begin position="363"/>
        <end position="419"/>
    </location>
</feature>
<dbReference type="EMBL" id="JAAARO010000004">
    <property type="protein sequence ID" value="KAF5749048.1"/>
    <property type="molecule type" value="Genomic_DNA"/>
</dbReference>
<feature type="domain" description="Glycoside hydrolase 35 catalytic" evidence="14">
    <location>
        <begin position="34"/>
        <end position="340"/>
    </location>
</feature>
<comment type="caution">
    <text evidence="18">The sequence shown here is derived from an EMBL/GenBank/DDBJ whole genome shotgun (WGS) entry which is preliminary data.</text>
</comment>
<dbReference type="GO" id="GO:0048046">
    <property type="term" value="C:apoplast"/>
    <property type="evidence" value="ECO:0007669"/>
    <property type="project" value="UniProtKB-SubCell"/>
</dbReference>
<evidence type="ECO:0000256" key="10">
    <source>
        <dbReference type="ARBA" id="ARBA00023295"/>
    </source>
</evidence>
<evidence type="ECO:0000313" key="19">
    <source>
        <dbReference type="Proteomes" id="UP000593562"/>
    </source>
</evidence>
<dbReference type="Pfam" id="PF21467">
    <property type="entry name" value="BetaGal_gal-bd"/>
    <property type="match status" value="1"/>
</dbReference>
<organism evidence="18 19">
    <name type="scientific">Tripterygium wilfordii</name>
    <name type="common">Thunder God vine</name>
    <dbReference type="NCBI Taxonomy" id="458696"/>
    <lineage>
        <taxon>Eukaryota</taxon>
        <taxon>Viridiplantae</taxon>
        <taxon>Streptophyta</taxon>
        <taxon>Embryophyta</taxon>
        <taxon>Tracheophyta</taxon>
        <taxon>Spermatophyta</taxon>
        <taxon>Magnoliopsida</taxon>
        <taxon>eudicotyledons</taxon>
        <taxon>Gunneridae</taxon>
        <taxon>Pentapetalae</taxon>
        <taxon>rosids</taxon>
        <taxon>fabids</taxon>
        <taxon>Celastrales</taxon>
        <taxon>Celastraceae</taxon>
        <taxon>Tripterygium</taxon>
    </lineage>
</organism>
<dbReference type="Gene3D" id="3.20.20.80">
    <property type="entry name" value="Glycosidases"/>
    <property type="match status" value="1"/>
</dbReference>